<dbReference type="PANTHER" id="PTHR43539:SF68">
    <property type="entry name" value="FLAVIN-BINDING MONOOXYGENASE-LIKE PROTEIN (AFU_ORTHOLOGUE AFUA_4G09220)"/>
    <property type="match status" value="1"/>
</dbReference>
<dbReference type="PANTHER" id="PTHR43539">
    <property type="entry name" value="FLAVIN-BINDING MONOOXYGENASE-LIKE PROTEIN (AFU_ORTHOLOGUE AFUA_4G09220)"/>
    <property type="match status" value="1"/>
</dbReference>
<feature type="domain" description="FAD/NAD(P)-binding" evidence="2">
    <location>
        <begin position="206"/>
        <end position="408"/>
    </location>
</feature>
<comment type="caution">
    <text evidence="3">The sequence shown here is derived from an EMBL/GenBank/DDBJ whole genome shotgun (WGS) entry which is preliminary data.</text>
</comment>
<dbReference type="AlphaFoldDB" id="A0AAJ0M2N3"/>
<organism evidence="3 4">
    <name type="scientific">Chaetomium strumarium</name>
    <dbReference type="NCBI Taxonomy" id="1170767"/>
    <lineage>
        <taxon>Eukaryota</taxon>
        <taxon>Fungi</taxon>
        <taxon>Dikarya</taxon>
        <taxon>Ascomycota</taxon>
        <taxon>Pezizomycotina</taxon>
        <taxon>Sordariomycetes</taxon>
        <taxon>Sordariomycetidae</taxon>
        <taxon>Sordariales</taxon>
        <taxon>Chaetomiaceae</taxon>
        <taxon>Chaetomium</taxon>
    </lineage>
</organism>
<name>A0AAJ0M2N3_9PEZI</name>
<dbReference type="Gene3D" id="3.50.50.60">
    <property type="entry name" value="FAD/NAD(P)-binding domain"/>
    <property type="match status" value="2"/>
</dbReference>
<evidence type="ECO:0000256" key="1">
    <source>
        <dbReference type="ARBA" id="ARBA00023002"/>
    </source>
</evidence>
<evidence type="ECO:0000313" key="3">
    <source>
        <dbReference type="EMBL" id="KAK3306767.1"/>
    </source>
</evidence>
<evidence type="ECO:0000313" key="4">
    <source>
        <dbReference type="Proteomes" id="UP001273166"/>
    </source>
</evidence>
<dbReference type="Proteomes" id="UP001273166">
    <property type="component" value="Unassembled WGS sequence"/>
</dbReference>
<dbReference type="Pfam" id="PF07992">
    <property type="entry name" value="Pyr_redox_2"/>
    <property type="match status" value="1"/>
</dbReference>
<dbReference type="InterPro" id="IPR023753">
    <property type="entry name" value="FAD/NAD-binding_dom"/>
</dbReference>
<protein>
    <recommendedName>
        <fullName evidence="2">FAD/NAD(P)-binding domain-containing protein</fullName>
    </recommendedName>
</protein>
<dbReference type="SUPFAM" id="SSF51905">
    <property type="entry name" value="FAD/NAD(P)-binding domain"/>
    <property type="match status" value="2"/>
</dbReference>
<accession>A0AAJ0M2N3</accession>
<dbReference type="GeneID" id="87885680"/>
<keyword evidence="1" id="KW-0560">Oxidoreductase</keyword>
<dbReference type="GO" id="GO:0050660">
    <property type="term" value="F:flavin adenine dinucleotide binding"/>
    <property type="evidence" value="ECO:0007669"/>
    <property type="project" value="TreeGrafter"/>
</dbReference>
<sequence length="648" mass="71238">MAAIDGITRSNQDEYPSAADVRKMMARHPLPIVLDGSVPEEARTGNGPTRQALVMLRKLNAALASDDAKALENCFLPGQAYWKDTLALTWHLRTFTSPGVIAASLLQTKTLRALVGDIKLEGDAQFIPATPVLQFIDFSLLFETKSPAARCSGRMLLLPVKQAGTTEWKIWILSTWLDTLDGHPEDETLLHLPGRELNGLEDFTTDVFIIGGGNAAVALAARLKAMGVESVMAERNPQPGDNWALRYECLRFHVPTEYADLPYMPYDNELRSPHLLSRDELAEQVRRYVKTFNLNMITSAKILSTAFDQAAKQWLIKFQTPTGQHTAVSRHLVQATGIGSRKPYIPPMANEDLFRGIVLHSAQYRRAAELQKQGAKSVLVVGSASTAFDVIQDCHAAGLQTTMVVRSRTYILPLEYVCDKRGLGAYERGAELCDKLFMAMPTWVDAHLACGLFAQLAAEEPDRYSALAAAGFPFIDSRHPEAVLAHHLVERAGGHYIDIGGTKLIAERRVGLKAGVEPVAYTETGLRFSDGSTADADVVVWCTGFADKDARRTAAEILGGGSAGTRDEVGPNVLGPVEIAARLDATWGVDAEGEIRGMWKRQLRVDNYWIMGGHTQQHRWYSRILALQIKAEKEGILPPAYRDSPGQE</sequence>
<reference evidence="3" key="1">
    <citation type="journal article" date="2023" name="Mol. Phylogenet. Evol.">
        <title>Genome-scale phylogeny and comparative genomics of the fungal order Sordariales.</title>
        <authorList>
            <person name="Hensen N."/>
            <person name="Bonometti L."/>
            <person name="Westerberg I."/>
            <person name="Brannstrom I.O."/>
            <person name="Guillou S."/>
            <person name="Cros-Aarteil S."/>
            <person name="Calhoun S."/>
            <person name="Haridas S."/>
            <person name="Kuo A."/>
            <person name="Mondo S."/>
            <person name="Pangilinan J."/>
            <person name="Riley R."/>
            <person name="LaButti K."/>
            <person name="Andreopoulos B."/>
            <person name="Lipzen A."/>
            <person name="Chen C."/>
            <person name="Yan M."/>
            <person name="Daum C."/>
            <person name="Ng V."/>
            <person name="Clum A."/>
            <person name="Steindorff A."/>
            <person name="Ohm R.A."/>
            <person name="Martin F."/>
            <person name="Silar P."/>
            <person name="Natvig D.O."/>
            <person name="Lalanne C."/>
            <person name="Gautier V."/>
            <person name="Ament-Velasquez S.L."/>
            <person name="Kruys A."/>
            <person name="Hutchinson M.I."/>
            <person name="Powell A.J."/>
            <person name="Barry K."/>
            <person name="Miller A.N."/>
            <person name="Grigoriev I.V."/>
            <person name="Debuchy R."/>
            <person name="Gladieux P."/>
            <person name="Hiltunen Thoren M."/>
            <person name="Johannesson H."/>
        </authorList>
    </citation>
    <scope>NUCLEOTIDE SEQUENCE</scope>
    <source>
        <strain evidence="3">CBS 333.67</strain>
    </source>
</reference>
<reference evidence="3" key="2">
    <citation type="submission" date="2023-06" db="EMBL/GenBank/DDBJ databases">
        <authorList>
            <consortium name="Lawrence Berkeley National Laboratory"/>
            <person name="Mondo S.J."/>
            <person name="Hensen N."/>
            <person name="Bonometti L."/>
            <person name="Westerberg I."/>
            <person name="Brannstrom I.O."/>
            <person name="Guillou S."/>
            <person name="Cros-Aarteil S."/>
            <person name="Calhoun S."/>
            <person name="Haridas S."/>
            <person name="Kuo A."/>
            <person name="Pangilinan J."/>
            <person name="Riley R."/>
            <person name="Labutti K."/>
            <person name="Andreopoulos B."/>
            <person name="Lipzen A."/>
            <person name="Chen C."/>
            <person name="Yanf M."/>
            <person name="Daum C."/>
            <person name="Ng V."/>
            <person name="Clum A."/>
            <person name="Steindorff A."/>
            <person name="Ohm R."/>
            <person name="Martin F."/>
            <person name="Silar P."/>
            <person name="Natvig D."/>
            <person name="Lalanne C."/>
            <person name="Gautier V."/>
            <person name="Ament-Velasquez S.L."/>
            <person name="Kruys A."/>
            <person name="Hutchinson M.I."/>
            <person name="Powell A.J."/>
            <person name="Barry K."/>
            <person name="Miller A.N."/>
            <person name="Grigoriev I.V."/>
            <person name="Debuchy R."/>
            <person name="Gladieux P."/>
            <person name="Thoren M.H."/>
            <person name="Johannesson H."/>
        </authorList>
    </citation>
    <scope>NUCLEOTIDE SEQUENCE</scope>
    <source>
        <strain evidence="3">CBS 333.67</strain>
    </source>
</reference>
<gene>
    <name evidence="3" type="ORF">B0T15DRAFT_492292</name>
</gene>
<evidence type="ECO:0000259" key="2">
    <source>
        <dbReference type="Pfam" id="PF07992"/>
    </source>
</evidence>
<dbReference type="RefSeq" id="XP_062722547.1">
    <property type="nucleotide sequence ID" value="XM_062866851.1"/>
</dbReference>
<keyword evidence="4" id="KW-1185">Reference proteome</keyword>
<dbReference type="GO" id="GO:0004497">
    <property type="term" value="F:monooxygenase activity"/>
    <property type="evidence" value="ECO:0007669"/>
    <property type="project" value="TreeGrafter"/>
</dbReference>
<dbReference type="InterPro" id="IPR036188">
    <property type="entry name" value="FAD/NAD-bd_sf"/>
</dbReference>
<proteinExistence type="predicted"/>
<dbReference type="InterPro" id="IPR050982">
    <property type="entry name" value="Auxin_biosynth/cation_transpt"/>
</dbReference>
<dbReference type="EMBL" id="JAUDZG010000003">
    <property type="protein sequence ID" value="KAK3306767.1"/>
    <property type="molecule type" value="Genomic_DNA"/>
</dbReference>